<protein>
    <submittedName>
        <fullName evidence="1">Uncharacterized protein</fullName>
    </submittedName>
</protein>
<accession>A0A2K3MI70</accession>
<comment type="caution">
    <text evidence="1">The sequence shown here is derived from an EMBL/GenBank/DDBJ whole genome shotgun (WGS) entry which is preliminary data.</text>
</comment>
<name>A0A2K3MI70_TRIPR</name>
<sequence>GQPDAQSFKIRSVQEGIPPFGVLYTALSCFLHKRLFTGLEPVPLLSCDNNFTIAPRLHLKMASRCTKAPAYAGFGKGPAILVYCYTALTLFSGFEHVTFQSRDNNFTVVLRLPLD</sequence>
<feature type="non-terminal residue" evidence="1">
    <location>
        <position position="1"/>
    </location>
</feature>
<dbReference type="EMBL" id="ASHM01062949">
    <property type="protein sequence ID" value="PNX90478.1"/>
    <property type="molecule type" value="Genomic_DNA"/>
</dbReference>
<reference evidence="1 2" key="1">
    <citation type="journal article" date="2014" name="Am. J. Bot.">
        <title>Genome assembly and annotation for red clover (Trifolium pratense; Fabaceae).</title>
        <authorList>
            <person name="Istvanek J."/>
            <person name="Jaros M."/>
            <person name="Krenek A."/>
            <person name="Repkova J."/>
        </authorList>
    </citation>
    <scope>NUCLEOTIDE SEQUENCE [LARGE SCALE GENOMIC DNA]</scope>
    <source>
        <strain evidence="2">cv. Tatra</strain>
        <tissue evidence="1">Young leaves</tissue>
    </source>
</reference>
<dbReference type="Proteomes" id="UP000236291">
    <property type="component" value="Unassembled WGS sequence"/>
</dbReference>
<gene>
    <name evidence="1" type="ORF">L195_g046602</name>
</gene>
<organism evidence="1 2">
    <name type="scientific">Trifolium pratense</name>
    <name type="common">Red clover</name>
    <dbReference type="NCBI Taxonomy" id="57577"/>
    <lineage>
        <taxon>Eukaryota</taxon>
        <taxon>Viridiplantae</taxon>
        <taxon>Streptophyta</taxon>
        <taxon>Embryophyta</taxon>
        <taxon>Tracheophyta</taxon>
        <taxon>Spermatophyta</taxon>
        <taxon>Magnoliopsida</taxon>
        <taxon>eudicotyledons</taxon>
        <taxon>Gunneridae</taxon>
        <taxon>Pentapetalae</taxon>
        <taxon>rosids</taxon>
        <taxon>fabids</taxon>
        <taxon>Fabales</taxon>
        <taxon>Fabaceae</taxon>
        <taxon>Papilionoideae</taxon>
        <taxon>50 kb inversion clade</taxon>
        <taxon>NPAAA clade</taxon>
        <taxon>Hologalegina</taxon>
        <taxon>IRL clade</taxon>
        <taxon>Trifolieae</taxon>
        <taxon>Trifolium</taxon>
    </lineage>
</organism>
<evidence type="ECO:0000313" key="2">
    <source>
        <dbReference type="Proteomes" id="UP000236291"/>
    </source>
</evidence>
<proteinExistence type="predicted"/>
<dbReference type="AlphaFoldDB" id="A0A2K3MI70"/>
<evidence type="ECO:0000313" key="1">
    <source>
        <dbReference type="EMBL" id="PNX90478.1"/>
    </source>
</evidence>
<reference evidence="1 2" key="2">
    <citation type="journal article" date="2017" name="Front. Plant Sci.">
        <title>Gene Classification and Mining of Molecular Markers Useful in Red Clover (Trifolium pratense) Breeding.</title>
        <authorList>
            <person name="Istvanek J."/>
            <person name="Dluhosova J."/>
            <person name="Dluhos P."/>
            <person name="Patkova L."/>
            <person name="Nedelnik J."/>
            <person name="Repkova J."/>
        </authorList>
    </citation>
    <scope>NUCLEOTIDE SEQUENCE [LARGE SCALE GENOMIC DNA]</scope>
    <source>
        <strain evidence="2">cv. Tatra</strain>
        <tissue evidence="1">Young leaves</tissue>
    </source>
</reference>